<sequence length="76" mass="8784">MSTPSKKRKVLTIRRCRQESDDEERDRCKMLYSLTASFIIRVTTALGRFKSSGRSAIVYSNWFSGGKSYKSQKLLK</sequence>
<protein>
    <submittedName>
        <fullName evidence="1">Uncharacterized protein</fullName>
    </submittedName>
</protein>
<dbReference type="EMBL" id="BLXT01000492">
    <property type="protein sequence ID" value="GFN77600.1"/>
    <property type="molecule type" value="Genomic_DNA"/>
</dbReference>
<keyword evidence="2" id="KW-1185">Reference proteome</keyword>
<gene>
    <name evidence="1" type="ORF">PoB_000410600</name>
</gene>
<accession>A0AAV3XNP3</accession>
<evidence type="ECO:0000313" key="2">
    <source>
        <dbReference type="Proteomes" id="UP000735302"/>
    </source>
</evidence>
<name>A0AAV3XNP3_9GAST</name>
<organism evidence="1 2">
    <name type="scientific">Plakobranchus ocellatus</name>
    <dbReference type="NCBI Taxonomy" id="259542"/>
    <lineage>
        <taxon>Eukaryota</taxon>
        <taxon>Metazoa</taxon>
        <taxon>Spiralia</taxon>
        <taxon>Lophotrochozoa</taxon>
        <taxon>Mollusca</taxon>
        <taxon>Gastropoda</taxon>
        <taxon>Heterobranchia</taxon>
        <taxon>Euthyneura</taxon>
        <taxon>Panpulmonata</taxon>
        <taxon>Sacoglossa</taxon>
        <taxon>Placobranchoidea</taxon>
        <taxon>Plakobranchidae</taxon>
        <taxon>Plakobranchus</taxon>
    </lineage>
</organism>
<evidence type="ECO:0000313" key="1">
    <source>
        <dbReference type="EMBL" id="GFN77600.1"/>
    </source>
</evidence>
<comment type="caution">
    <text evidence="1">The sequence shown here is derived from an EMBL/GenBank/DDBJ whole genome shotgun (WGS) entry which is preliminary data.</text>
</comment>
<reference evidence="1 2" key="1">
    <citation type="journal article" date="2021" name="Elife">
        <title>Chloroplast acquisition without the gene transfer in kleptoplastic sea slugs, Plakobranchus ocellatus.</title>
        <authorList>
            <person name="Maeda T."/>
            <person name="Takahashi S."/>
            <person name="Yoshida T."/>
            <person name="Shimamura S."/>
            <person name="Takaki Y."/>
            <person name="Nagai Y."/>
            <person name="Toyoda A."/>
            <person name="Suzuki Y."/>
            <person name="Arimoto A."/>
            <person name="Ishii H."/>
            <person name="Satoh N."/>
            <person name="Nishiyama T."/>
            <person name="Hasebe M."/>
            <person name="Maruyama T."/>
            <person name="Minagawa J."/>
            <person name="Obokata J."/>
            <person name="Shigenobu S."/>
        </authorList>
    </citation>
    <scope>NUCLEOTIDE SEQUENCE [LARGE SCALE GENOMIC DNA]</scope>
</reference>
<proteinExistence type="predicted"/>
<dbReference type="Proteomes" id="UP000735302">
    <property type="component" value="Unassembled WGS sequence"/>
</dbReference>
<dbReference type="AlphaFoldDB" id="A0AAV3XNP3"/>